<dbReference type="PANTHER" id="PTHR48413">
    <property type="match status" value="1"/>
</dbReference>
<dbReference type="PANTHER" id="PTHR48413:SF1">
    <property type="entry name" value="PROTEIN HEAT-STRESS-ASSOCIATED 32"/>
    <property type="match status" value="1"/>
</dbReference>
<evidence type="ECO:0000256" key="1">
    <source>
        <dbReference type="ARBA" id="ARBA00010424"/>
    </source>
</evidence>
<gene>
    <name evidence="2" type="ORF">CSSPJE1EN2_LOCUS13598</name>
</gene>
<comment type="similarity">
    <text evidence="1">Belongs to the phosphosulfolactate synthase family.</text>
</comment>
<dbReference type="Gene3D" id="3.20.20.70">
    <property type="entry name" value="Aldolase class I"/>
    <property type="match status" value="1"/>
</dbReference>
<name>A0ABP1B6X6_9BRYO</name>
<reference evidence="2 3" key="1">
    <citation type="submission" date="2024-03" db="EMBL/GenBank/DDBJ databases">
        <authorList>
            <consortium name="ELIXIR-Norway"/>
            <consortium name="Elixir Norway"/>
        </authorList>
    </citation>
    <scope>NUCLEOTIDE SEQUENCE [LARGE SCALE GENOMIC DNA]</scope>
</reference>
<dbReference type="EMBL" id="OZ023703">
    <property type="protein sequence ID" value="CAK9870930.1"/>
    <property type="molecule type" value="Genomic_DNA"/>
</dbReference>
<evidence type="ECO:0008006" key="4">
    <source>
        <dbReference type="Google" id="ProtNLM"/>
    </source>
</evidence>
<proteinExistence type="inferred from homology"/>
<dbReference type="Pfam" id="PF02679">
    <property type="entry name" value="ComA"/>
    <property type="match status" value="1"/>
</dbReference>
<dbReference type="InterPro" id="IPR013785">
    <property type="entry name" value="Aldolase_TIM"/>
</dbReference>
<evidence type="ECO:0000313" key="2">
    <source>
        <dbReference type="EMBL" id="CAK9870930.1"/>
    </source>
</evidence>
<accession>A0ABP1B6X6</accession>
<dbReference type="InterPro" id="IPR003830">
    <property type="entry name" value="ComA_synth"/>
</dbReference>
<dbReference type="Proteomes" id="UP001497522">
    <property type="component" value="Chromosome 2"/>
</dbReference>
<sequence>MASSERYYFLRPRQFLRYVVAIISMMFELRSFLELLLSGFVSIKLGSCHDNGWSKKKVGSLYSNELGGDALLCLVERTLELDVLETMGQYMDGLKRSGCSFSLMPHDIVRQLINLAHAHDVYVSTGGWTDHILTKGSSIFKQYVQECKELGFDAIELNTDFIHLPEEDLLHLIRSIKSAGLKAGPELGIESANDVMILSTCLDAMDPELEGANWVVRRAECFLEASADVNYGSKASVLLHLSYC</sequence>
<keyword evidence="3" id="KW-1185">Reference proteome</keyword>
<evidence type="ECO:0000313" key="3">
    <source>
        <dbReference type="Proteomes" id="UP001497522"/>
    </source>
</evidence>
<organism evidence="2 3">
    <name type="scientific">Sphagnum jensenii</name>
    <dbReference type="NCBI Taxonomy" id="128206"/>
    <lineage>
        <taxon>Eukaryota</taxon>
        <taxon>Viridiplantae</taxon>
        <taxon>Streptophyta</taxon>
        <taxon>Embryophyta</taxon>
        <taxon>Bryophyta</taxon>
        <taxon>Sphagnophytina</taxon>
        <taxon>Sphagnopsida</taxon>
        <taxon>Sphagnales</taxon>
        <taxon>Sphagnaceae</taxon>
        <taxon>Sphagnum</taxon>
    </lineage>
</organism>
<dbReference type="InterPro" id="IPR036112">
    <property type="entry name" value="ComA_synth_sf"/>
</dbReference>
<dbReference type="SUPFAM" id="SSF102110">
    <property type="entry name" value="(2r)-phospho-3-sulfolactate synthase ComA"/>
    <property type="match status" value="1"/>
</dbReference>
<protein>
    <recommendedName>
        <fullName evidence="4">Phosphosulfolactate synthase</fullName>
    </recommendedName>
</protein>